<evidence type="ECO:0000256" key="5">
    <source>
        <dbReference type="HAMAP-Rule" id="MF_00374"/>
    </source>
</evidence>
<dbReference type="GO" id="GO:0006412">
    <property type="term" value="P:translation"/>
    <property type="evidence" value="ECO:0007669"/>
    <property type="project" value="UniProtKB-UniRule"/>
</dbReference>
<dbReference type="NCBIfam" id="TIGR00012">
    <property type="entry name" value="L29"/>
    <property type="match status" value="1"/>
</dbReference>
<keyword evidence="2 5" id="KW-0689">Ribosomal protein</keyword>
<evidence type="ECO:0000313" key="7">
    <source>
        <dbReference type="Proteomes" id="UP000063234"/>
    </source>
</evidence>
<name>A0A0S3QV50_THET7</name>
<dbReference type="PATRIC" id="fig|1298851.3.peg.1501"/>
<evidence type="ECO:0000313" key="6">
    <source>
        <dbReference type="EMBL" id="BAT72214.1"/>
    </source>
</evidence>
<dbReference type="Gene3D" id="1.10.287.310">
    <property type="match status" value="1"/>
</dbReference>
<keyword evidence="7" id="KW-1185">Reference proteome</keyword>
<dbReference type="HAMAP" id="MF_00374">
    <property type="entry name" value="Ribosomal_uL29"/>
    <property type="match status" value="1"/>
</dbReference>
<dbReference type="CDD" id="cd00427">
    <property type="entry name" value="Ribosomal_L29_HIP"/>
    <property type="match status" value="1"/>
</dbReference>
<sequence>MKAAELRALSVAELRQKEKEIRKELMELRFQKSIGRLDNPAKYRQLKRDLARVLTVIREKELGIR</sequence>
<organism evidence="6 7">
    <name type="scientific">Thermosulfidibacter takaii (strain DSM 17441 / JCM 13301 / NBRC 103674 / ABI70S6)</name>
    <dbReference type="NCBI Taxonomy" id="1298851"/>
    <lineage>
        <taxon>Bacteria</taxon>
        <taxon>Pseudomonadati</taxon>
        <taxon>Thermosulfidibacterota</taxon>
        <taxon>Thermosulfidibacteria</taxon>
        <taxon>Thermosulfidibacterales</taxon>
        <taxon>Thermosulfidibacteraceae</taxon>
    </lineage>
</organism>
<dbReference type="InterPro" id="IPR001854">
    <property type="entry name" value="Ribosomal_uL29"/>
</dbReference>
<reference evidence="7" key="1">
    <citation type="journal article" date="2018" name="Science">
        <title>A primordial and reversible TCA cycle in a facultatively chemolithoautotrophic thermophile.</title>
        <authorList>
            <person name="Nunoura T."/>
            <person name="Chikaraishi Y."/>
            <person name="Izaki R."/>
            <person name="Suwa T."/>
            <person name="Sato T."/>
            <person name="Harada T."/>
            <person name="Mori K."/>
            <person name="Kato Y."/>
            <person name="Miyazaki M."/>
            <person name="Shimamura S."/>
            <person name="Yanagawa K."/>
            <person name="Shuto A."/>
            <person name="Ohkouchi N."/>
            <person name="Fujita N."/>
            <person name="Takaki Y."/>
            <person name="Atomi H."/>
            <person name="Takai K."/>
        </authorList>
    </citation>
    <scope>NUCLEOTIDE SEQUENCE [LARGE SCALE GENOMIC DNA]</scope>
    <source>
        <strain evidence="7">DSM 17441 / JCM 13301 / NBRC 103674 / ABI70S6</strain>
    </source>
</reference>
<dbReference type="SUPFAM" id="SSF46561">
    <property type="entry name" value="Ribosomal protein L29 (L29p)"/>
    <property type="match status" value="1"/>
</dbReference>
<evidence type="ECO:0000256" key="2">
    <source>
        <dbReference type="ARBA" id="ARBA00022980"/>
    </source>
</evidence>
<keyword evidence="3 5" id="KW-0687">Ribonucleoprotein</keyword>
<dbReference type="EMBL" id="AP013035">
    <property type="protein sequence ID" value="BAT72214.1"/>
    <property type="molecule type" value="Genomic_DNA"/>
</dbReference>
<dbReference type="STRING" id="1298851.TST_1427"/>
<accession>A0A0S3QV50</accession>
<dbReference type="InterPro" id="IPR050063">
    <property type="entry name" value="Ribosomal_protein_uL29"/>
</dbReference>
<dbReference type="Proteomes" id="UP000063234">
    <property type="component" value="Chromosome"/>
</dbReference>
<gene>
    <name evidence="5 6" type="primary">rpmC</name>
    <name evidence="6" type="ORF">TST_1427</name>
</gene>
<dbReference type="KEGG" id="ttk:TST_1427"/>
<dbReference type="AlphaFoldDB" id="A0A0S3QV50"/>
<dbReference type="Pfam" id="PF00831">
    <property type="entry name" value="Ribosomal_L29"/>
    <property type="match status" value="1"/>
</dbReference>
<protein>
    <recommendedName>
        <fullName evidence="4 5">Large ribosomal subunit protein uL29</fullName>
    </recommendedName>
</protein>
<evidence type="ECO:0000256" key="4">
    <source>
        <dbReference type="ARBA" id="ARBA00035204"/>
    </source>
</evidence>
<evidence type="ECO:0000256" key="1">
    <source>
        <dbReference type="ARBA" id="ARBA00009254"/>
    </source>
</evidence>
<dbReference type="FunFam" id="1.10.287.310:FF:000001">
    <property type="entry name" value="50S ribosomal protein L29"/>
    <property type="match status" value="1"/>
</dbReference>
<dbReference type="RefSeq" id="WP_068550200.1">
    <property type="nucleotide sequence ID" value="NZ_AP013035.1"/>
</dbReference>
<proteinExistence type="inferred from homology"/>
<dbReference type="PANTHER" id="PTHR10916">
    <property type="entry name" value="60S RIBOSOMAL PROTEIN L35/50S RIBOSOMAL PROTEIN L29"/>
    <property type="match status" value="1"/>
</dbReference>
<dbReference type="GO" id="GO:0003735">
    <property type="term" value="F:structural constituent of ribosome"/>
    <property type="evidence" value="ECO:0007669"/>
    <property type="project" value="InterPro"/>
</dbReference>
<dbReference type="GO" id="GO:0022625">
    <property type="term" value="C:cytosolic large ribosomal subunit"/>
    <property type="evidence" value="ECO:0007669"/>
    <property type="project" value="TreeGrafter"/>
</dbReference>
<comment type="similarity">
    <text evidence="1 5">Belongs to the universal ribosomal protein uL29 family.</text>
</comment>
<dbReference type="OrthoDB" id="9815192at2"/>
<evidence type="ECO:0000256" key="3">
    <source>
        <dbReference type="ARBA" id="ARBA00023274"/>
    </source>
</evidence>
<dbReference type="InterPro" id="IPR036049">
    <property type="entry name" value="Ribosomal_uL29_sf"/>
</dbReference>
<dbReference type="PANTHER" id="PTHR10916:SF0">
    <property type="entry name" value="LARGE RIBOSOMAL SUBUNIT PROTEIN UL29C"/>
    <property type="match status" value="1"/>
</dbReference>